<dbReference type="GO" id="GO:0004180">
    <property type="term" value="F:carboxypeptidase activity"/>
    <property type="evidence" value="ECO:0007669"/>
    <property type="project" value="UniProtKB-KW"/>
</dbReference>
<accession>A0A0J7KRX3</accession>
<evidence type="ECO:0000313" key="1">
    <source>
        <dbReference type="EMBL" id="KMQ93117.1"/>
    </source>
</evidence>
<dbReference type="OrthoDB" id="10253041at2759"/>
<dbReference type="STRING" id="67767.A0A0J7KRX3"/>
<dbReference type="AlphaFoldDB" id="A0A0J7KRX3"/>
<keyword evidence="1" id="KW-0121">Carboxypeptidase</keyword>
<dbReference type="PaxDb" id="67767-A0A0J7KRX3"/>
<keyword evidence="1" id="KW-0645">Protease</keyword>
<dbReference type="Proteomes" id="UP000036403">
    <property type="component" value="Unassembled WGS sequence"/>
</dbReference>
<comment type="caution">
    <text evidence="1">The sequence shown here is derived from an EMBL/GenBank/DDBJ whole genome shotgun (WGS) entry which is preliminary data.</text>
</comment>
<dbReference type="EMBL" id="LBMM01003803">
    <property type="protein sequence ID" value="KMQ93117.1"/>
    <property type="molecule type" value="Genomic_DNA"/>
</dbReference>
<proteinExistence type="predicted"/>
<evidence type="ECO:0000313" key="2">
    <source>
        <dbReference type="Proteomes" id="UP000036403"/>
    </source>
</evidence>
<protein>
    <submittedName>
        <fullName evidence="1">Cytosolic carboxypeptidase 1</fullName>
    </submittedName>
</protein>
<name>A0A0J7KRX3_LASNI</name>
<reference evidence="1 2" key="1">
    <citation type="submission" date="2015-04" db="EMBL/GenBank/DDBJ databases">
        <title>Lasius niger genome sequencing.</title>
        <authorList>
            <person name="Konorov E.A."/>
            <person name="Nikitin M.A."/>
            <person name="Kirill M.V."/>
            <person name="Chang P."/>
        </authorList>
    </citation>
    <scope>NUCLEOTIDE SEQUENCE [LARGE SCALE GENOMIC DNA]</scope>
    <source>
        <tissue evidence="1">Whole</tissue>
    </source>
</reference>
<sequence length="209" mass="24147">MAVIQLINLGITQVLVKLLINLQHADTITSEVLTQDILWILGQVAQRDQKFVSKMKLLNSIKVFHALLKQHYNNSKTLLSLLLIIKTLAKNYRVFLCDIDSDILLAELCCNKFIKIGMVYLLMRIFERWERFDGQMRLKICNYALNTLQHLCVINLSSSTNVLLEVAGIMRVFFFVQLPSRSWKEGYQVEQWPTATVPVLYELSRGQSL</sequence>
<keyword evidence="1" id="KW-0378">Hydrolase</keyword>
<dbReference type="Pfam" id="PF25571">
    <property type="entry name" value="TPR_CCP1_N"/>
    <property type="match status" value="2"/>
</dbReference>
<keyword evidence="2" id="KW-1185">Reference proteome</keyword>
<organism evidence="1 2">
    <name type="scientific">Lasius niger</name>
    <name type="common">Black garden ant</name>
    <dbReference type="NCBI Taxonomy" id="67767"/>
    <lineage>
        <taxon>Eukaryota</taxon>
        <taxon>Metazoa</taxon>
        <taxon>Ecdysozoa</taxon>
        <taxon>Arthropoda</taxon>
        <taxon>Hexapoda</taxon>
        <taxon>Insecta</taxon>
        <taxon>Pterygota</taxon>
        <taxon>Neoptera</taxon>
        <taxon>Endopterygota</taxon>
        <taxon>Hymenoptera</taxon>
        <taxon>Apocrita</taxon>
        <taxon>Aculeata</taxon>
        <taxon>Formicoidea</taxon>
        <taxon>Formicidae</taxon>
        <taxon>Formicinae</taxon>
        <taxon>Lasius</taxon>
        <taxon>Lasius</taxon>
    </lineage>
</organism>
<gene>
    <name evidence="1" type="ORF">RF55_6806</name>
</gene>